<dbReference type="Pfam" id="PF03466">
    <property type="entry name" value="LysR_substrate"/>
    <property type="match status" value="1"/>
</dbReference>
<dbReference type="InterPro" id="IPR036388">
    <property type="entry name" value="WH-like_DNA-bd_sf"/>
</dbReference>
<reference evidence="7 8" key="1">
    <citation type="submission" date="2022-09" db="EMBL/GenBank/DDBJ databases">
        <authorList>
            <person name="Kop L."/>
        </authorList>
    </citation>
    <scope>NUCLEOTIDE SEQUENCE [LARGE SCALE GENOMIC DNA]</scope>
    <source>
        <strain evidence="7 8">347</strain>
    </source>
</reference>
<evidence type="ECO:0000256" key="2">
    <source>
        <dbReference type="ARBA" id="ARBA00023015"/>
    </source>
</evidence>
<evidence type="ECO:0000313" key="8">
    <source>
        <dbReference type="Proteomes" id="UP001157733"/>
    </source>
</evidence>
<keyword evidence="2" id="KW-0805">Transcription regulation</keyword>
<dbReference type="Gene3D" id="3.40.190.290">
    <property type="match status" value="1"/>
</dbReference>
<dbReference type="Proteomes" id="UP001157733">
    <property type="component" value="Chromosome"/>
</dbReference>
<proteinExistence type="inferred from homology"/>
<keyword evidence="8" id="KW-1185">Reference proteome</keyword>
<keyword evidence="4" id="KW-0010">Activator</keyword>
<protein>
    <submittedName>
        <fullName evidence="7">Transcriptional regulator, LysR family</fullName>
    </submittedName>
</protein>
<dbReference type="EMBL" id="OX336137">
    <property type="protein sequence ID" value="CAI2719350.1"/>
    <property type="molecule type" value="Genomic_DNA"/>
</dbReference>
<comment type="similarity">
    <text evidence="1">Belongs to the LysR transcriptional regulatory family.</text>
</comment>
<sequence>MQNLPNFRHLYYFWTISQEGSIKKASEKLNISPSGMSTQLKEVEEFFGKKLFERRVRKLELNEVGKVVADYCTTIFRQCDEMIESVQQARPRKRQHIRVGALPSLSSMHVHEFTLPLWKERDILLSVTEGSLGELMYQLNNGGLEIVLSDRNTEPKEKNLVSYRLKPQKMIAVGAPRFAWIKKRFPFSLHDVPMMYLTAHSQLRADVDRYLARHETRPQSVGEADDITFLRLGAERGVCVAILPQNSVQESIQKKRLIRLGELKNVSSEMWALVRRDASRLPVIKNLIYRFQNRD</sequence>
<dbReference type="PROSITE" id="PS50931">
    <property type="entry name" value="HTH_LYSR"/>
    <property type="match status" value="1"/>
</dbReference>
<dbReference type="SUPFAM" id="SSF53850">
    <property type="entry name" value="Periplasmic binding protein-like II"/>
    <property type="match status" value="1"/>
</dbReference>
<dbReference type="InterPro" id="IPR005119">
    <property type="entry name" value="LysR_subst-bd"/>
</dbReference>
<dbReference type="InterPro" id="IPR000847">
    <property type="entry name" value="LysR_HTH_N"/>
</dbReference>
<evidence type="ECO:0000256" key="4">
    <source>
        <dbReference type="ARBA" id="ARBA00023159"/>
    </source>
</evidence>
<evidence type="ECO:0000256" key="1">
    <source>
        <dbReference type="ARBA" id="ARBA00009437"/>
    </source>
</evidence>
<evidence type="ECO:0000313" key="7">
    <source>
        <dbReference type="EMBL" id="CAI2719350.1"/>
    </source>
</evidence>
<dbReference type="Gene3D" id="1.10.10.10">
    <property type="entry name" value="Winged helix-like DNA-binding domain superfamily/Winged helix DNA-binding domain"/>
    <property type="match status" value="1"/>
</dbReference>
<evidence type="ECO:0000256" key="5">
    <source>
        <dbReference type="ARBA" id="ARBA00023163"/>
    </source>
</evidence>
<evidence type="ECO:0000259" key="6">
    <source>
        <dbReference type="PROSITE" id="PS50931"/>
    </source>
</evidence>
<evidence type="ECO:0000256" key="3">
    <source>
        <dbReference type="ARBA" id="ARBA00023125"/>
    </source>
</evidence>
<keyword evidence="3" id="KW-0238">DNA-binding</keyword>
<dbReference type="CDD" id="cd05466">
    <property type="entry name" value="PBP2_LTTR_substrate"/>
    <property type="match status" value="1"/>
</dbReference>
<dbReference type="PANTHER" id="PTHR30293:SF2">
    <property type="entry name" value="TRANSCRIPTIONAL ACTIVATOR PROTEIN NHAR"/>
    <property type="match status" value="1"/>
</dbReference>
<dbReference type="RefSeq" id="WP_282012186.1">
    <property type="nucleotide sequence ID" value="NZ_OX336137.1"/>
</dbReference>
<dbReference type="Pfam" id="PF00126">
    <property type="entry name" value="HTH_1"/>
    <property type="match status" value="1"/>
</dbReference>
<feature type="domain" description="HTH lysR-type" evidence="6">
    <location>
        <begin position="5"/>
        <end position="62"/>
    </location>
</feature>
<keyword evidence="5" id="KW-0804">Transcription</keyword>
<gene>
    <name evidence="7" type="ORF">NSPWAT_2494</name>
</gene>
<name>A0ABM9HH49_9BACT</name>
<organism evidence="7 8">
    <name type="scientific">Nitrospina watsonii</name>
    <dbReference type="NCBI Taxonomy" id="1323948"/>
    <lineage>
        <taxon>Bacteria</taxon>
        <taxon>Pseudomonadati</taxon>
        <taxon>Nitrospinota/Tectimicrobiota group</taxon>
        <taxon>Nitrospinota</taxon>
        <taxon>Nitrospinia</taxon>
        <taxon>Nitrospinales</taxon>
        <taxon>Nitrospinaceae</taxon>
        <taxon>Nitrospina</taxon>
    </lineage>
</organism>
<dbReference type="SUPFAM" id="SSF46785">
    <property type="entry name" value="Winged helix' DNA-binding domain"/>
    <property type="match status" value="1"/>
</dbReference>
<accession>A0ABM9HH49</accession>
<dbReference type="PANTHER" id="PTHR30293">
    <property type="entry name" value="TRANSCRIPTIONAL REGULATORY PROTEIN NAC-RELATED"/>
    <property type="match status" value="1"/>
</dbReference>
<dbReference type="InterPro" id="IPR036390">
    <property type="entry name" value="WH_DNA-bd_sf"/>
</dbReference>